<proteinExistence type="predicted"/>
<feature type="region of interest" description="Disordered" evidence="1">
    <location>
        <begin position="108"/>
        <end position="175"/>
    </location>
</feature>
<evidence type="ECO:0000256" key="2">
    <source>
        <dbReference type="SAM" id="Phobius"/>
    </source>
</evidence>
<dbReference type="PANTHER" id="PTHR34798:SF1">
    <property type="entry name" value="TIC-LIKE PROTEIN"/>
    <property type="match status" value="1"/>
</dbReference>
<evidence type="ECO:0000313" key="3">
    <source>
        <dbReference type="EMBL" id="MED6135359.1"/>
    </source>
</evidence>
<reference evidence="3 4" key="1">
    <citation type="journal article" date="2023" name="Plants (Basel)">
        <title>Bridging the Gap: Combining Genomics and Transcriptomics Approaches to Understand Stylosanthes scabra, an Orphan Legume from the Brazilian Caatinga.</title>
        <authorList>
            <person name="Ferreira-Neto J.R.C."/>
            <person name="da Silva M.D."/>
            <person name="Binneck E."/>
            <person name="de Melo N.F."/>
            <person name="da Silva R.H."/>
            <person name="de Melo A.L.T.M."/>
            <person name="Pandolfi V."/>
            <person name="Bustamante F.O."/>
            <person name="Brasileiro-Vidal A.C."/>
            <person name="Benko-Iseppon A.M."/>
        </authorList>
    </citation>
    <scope>NUCLEOTIDE SEQUENCE [LARGE SCALE GENOMIC DNA]</scope>
    <source>
        <tissue evidence="3">Leaves</tissue>
    </source>
</reference>
<feature type="transmembrane region" description="Helical" evidence="2">
    <location>
        <begin position="452"/>
        <end position="474"/>
    </location>
</feature>
<keyword evidence="2" id="KW-0812">Transmembrane</keyword>
<accession>A0ABU6SGU2</accession>
<feature type="compositionally biased region" description="Low complexity" evidence="1">
    <location>
        <begin position="108"/>
        <end position="118"/>
    </location>
</feature>
<evidence type="ECO:0000256" key="1">
    <source>
        <dbReference type="SAM" id="MobiDB-lite"/>
    </source>
</evidence>
<comment type="caution">
    <text evidence="3">The sequence shown here is derived from an EMBL/GenBank/DDBJ whole genome shotgun (WGS) entry which is preliminary data.</text>
</comment>
<keyword evidence="4" id="KW-1185">Reference proteome</keyword>
<gene>
    <name evidence="3" type="ORF">PIB30_045688</name>
</gene>
<protein>
    <submittedName>
        <fullName evidence="3">Uncharacterized protein</fullName>
    </submittedName>
</protein>
<name>A0ABU6SGU2_9FABA</name>
<dbReference type="PANTHER" id="PTHR34798">
    <property type="entry name" value="PROTEIN TIME FOR COFFEE"/>
    <property type="match status" value="1"/>
</dbReference>
<dbReference type="EMBL" id="JASCZI010060695">
    <property type="protein sequence ID" value="MED6135359.1"/>
    <property type="molecule type" value="Genomic_DNA"/>
</dbReference>
<feature type="region of interest" description="Disordered" evidence="1">
    <location>
        <begin position="1"/>
        <end position="89"/>
    </location>
</feature>
<feature type="compositionally biased region" description="Basic and acidic residues" evidence="1">
    <location>
        <begin position="229"/>
        <end position="239"/>
    </location>
</feature>
<feature type="region of interest" description="Disordered" evidence="1">
    <location>
        <begin position="222"/>
        <end position="247"/>
    </location>
</feature>
<sequence length="483" mass="53376">MDINNNNNNRTRDSRRPPPSPPFTANAFPKRRHSTIPLHRSSQEVELELMQDTDTVRLKAKKERDREREPSKRRRAFYSHNTDEEDDTLANELHAGDVFDAGFSRALSSNTASSSAPDSNHRRTFRPTSLPVLPPRPPSVSREIIGVTVPRKARSACGKRTHESSRSADVASSPSLKKMKLIGPKTRLPMESKSCSSTEEDIEIEIAELLFDLKTSNNNYSPTTLPSADADKKKAEDHSSSALATNNSDQYAKVEKLSTESAKALVCGNAEDGPGHEIGSLEAPNLENDLNSGAGCGILPDGRSEFFSSESPSKLDVDKHEDSASTRDVPAIPEDKGQRVDKFEIDLMAPPPMMASPERDFFSMGENSVKLEDEAERLVKKEKMKEEDNKVTMDELKLDLKPSKHTEEHDRNMEQPIKLTNLKVEKAGESSSLPLSIAALEGPGNLMAVRYLIIYFPWILLSFCCVIGGVNAVIGDFSKISNC</sequence>
<feature type="compositionally biased region" description="Basic and acidic residues" evidence="1">
    <location>
        <begin position="313"/>
        <end position="325"/>
    </location>
</feature>
<keyword evidence="2" id="KW-0472">Membrane</keyword>
<feature type="compositionally biased region" description="Basic and acidic residues" evidence="1">
    <location>
        <begin position="54"/>
        <end position="70"/>
    </location>
</feature>
<organism evidence="3 4">
    <name type="scientific">Stylosanthes scabra</name>
    <dbReference type="NCBI Taxonomy" id="79078"/>
    <lineage>
        <taxon>Eukaryota</taxon>
        <taxon>Viridiplantae</taxon>
        <taxon>Streptophyta</taxon>
        <taxon>Embryophyta</taxon>
        <taxon>Tracheophyta</taxon>
        <taxon>Spermatophyta</taxon>
        <taxon>Magnoliopsida</taxon>
        <taxon>eudicotyledons</taxon>
        <taxon>Gunneridae</taxon>
        <taxon>Pentapetalae</taxon>
        <taxon>rosids</taxon>
        <taxon>fabids</taxon>
        <taxon>Fabales</taxon>
        <taxon>Fabaceae</taxon>
        <taxon>Papilionoideae</taxon>
        <taxon>50 kb inversion clade</taxon>
        <taxon>dalbergioids sensu lato</taxon>
        <taxon>Dalbergieae</taxon>
        <taxon>Pterocarpus clade</taxon>
        <taxon>Stylosanthes</taxon>
    </lineage>
</organism>
<dbReference type="InterPro" id="IPR039317">
    <property type="entry name" value="TIC"/>
</dbReference>
<evidence type="ECO:0000313" key="4">
    <source>
        <dbReference type="Proteomes" id="UP001341840"/>
    </source>
</evidence>
<keyword evidence="2" id="KW-1133">Transmembrane helix</keyword>
<feature type="region of interest" description="Disordered" evidence="1">
    <location>
        <begin position="292"/>
        <end position="337"/>
    </location>
</feature>
<dbReference type="Proteomes" id="UP001341840">
    <property type="component" value="Unassembled WGS sequence"/>
</dbReference>